<organism evidence="1 2">
    <name type="scientific">Mycobacteroides abscessus subsp. bolletii 1513</name>
    <dbReference type="NCBI Taxonomy" id="1299321"/>
    <lineage>
        <taxon>Bacteria</taxon>
        <taxon>Bacillati</taxon>
        <taxon>Actinomycetota</taxon>
        <taxon>Actinomycetes</taxon>
        <taxon>Mycobacteriales</taxon>
        <taxon>Mycobacteriaceae</taxon>
        <taxon>Mycobacteroides</taxon>
        <taxon>Mycobacteroides abscessus</taxon>
    </lineage>
</organism>
<reference evidence="1 2" key="1">
    <citation type="submission" date="2013-12" db="EMBL/GenBank/DDBJ databases">
        <authorList>
            <person name="Zelazny A."/>
            <person name="Olivier K."/>
            <person name="Holland S."/>
            <person name="Lenaerts A."/>
            <person name="Ordway D."/>
            <person name="DeGroote M.A."/>
            <person name="Parker T."/>
            <person name="Sizemore C."/>
            <person name="Tallon L.J."/>
            <person name="Sadzewicz L.K."/>
            <person name="Sengamalay N."/>
            <person name="Fraser C.M."/>
            <person name="Hine E."/>
            <person name="Shefchek K.A."/>
            <person name="Das S.P."/>
            <person name="Tettelin H."/>
        </authorList>
    </citation>
    <scope>NUCLEOTIDE SEQUENCE [LARGE SCALE GENOMIC DNA]</scope>
    <source>
        <strain evidence="1 2">1513</strain>
    </source>
</reference>
<gene>
    <name evidence="1" type="ORF">I540_0892</name>
</gene>
<proteinExistence type="predicted"/>
<name>X8DQA1_9MYCO</name>
<evidence type="ECO:0000313" key="1">
    <source>
        <dbReference type="EMBL" id="EUA69695.1"/>
    </source>
</evidence>
<comment type="caution">
    <text evidence="1">The sequence shown here is derived from an EMBL/GenBank/DDBJ whole genome shotgun (WGS) entry which is preliminary data.</text>
</comment>
<protein>
    <submittedName>
        <fullName evidence="1">Uncharacterized protein</fullName>
    </submittedName>
</protein>
<dbReference type="AlphaFoldDB" id="X8DQA1"/>
<accession>X8DQA1</accession>
<dbReference type="Proteomes" id="UP000023351">
    <property type="component" value="Unassembled WGS sequence"/>
</dbReference>
<dbReference type="EMBL" id="JAOJ01000002">
    <property type="protein sequence ID" value="EUA69695.1"/>
    <property type="molecule type" value="Genomic_DNA"/>
</dbReference>
<evidence type="ECO:0000313" key="2">
    <source>
        <dbReference type="Proteomes" id="UP000023351"/>
    </source>
</evidence>
<sequence>MSGGSHVFGAEMLDQTSHHLNGVLVLGRVAAGFFDDHDGLVDLVLRTSECTDVMAIAVGKDTYM</sequence>